<dbReference type="EMBL" id="JAADYS010000023">
    <property type="protein sequence ID" value="KAF4472913.1"/>
    <property type="molecule type" value="Genomic_DNA"/>
</dbReference>
<name>A0A8H4LQ68_9HYPO</name>
<feature type="non-terminal residue" evidence="2">
    <location>
        <position position="483"/>
    </location>
</feature>
<dbReference type="InterPro" id="IPR029167">
    <property type="entry name" value="Mug117"/>
</dbReference>
<dbReference type="OrthoDB" id="3886018at2759"/>
<dbReference type="Pfam" id="PF15474">
    <property type="entry name" value="MU117"/>
    <property type="match status" value="1"/>
</dbReference>
<accession>A0A8H4LQ68</accession>
<feature type="compositionally biased region" description="Basic and acidic residues" evidence="1">
    <location>
        <begin position="16"/>
        <end position="26"/>
    </location>
</feature>
<feature type="non-terminal residue" evidence="2">
    <location>
        <position position="1"/>
    </location>
</feature>
<protein>
    <submittedName>
        <fullName evidence="2">Uncharacterized protein</fullName>
    </submittedName>
</protein>
<organism evidence="2 3">
    <name type="scientific">Fusarium albosuccineum</name>
    <dbReference type="NCBI Taxonomy" id="1237068"/>
    <lineage>
        <taxon>Eukaryota</taxon>
        <taxon>Fungi</taxon>
        <taxon>Dikarya</taxon>
        <taxon>Ascomycota</taxon>
        <taxon>Pezizomycotina</taxon>
        <taxon>Sordariomycetes</taxon>
        <taxon>Hypocreomycetidae</taxon>
        <taxon>Hypocreales</taxon>
        <taxon>Nectriaceae</taxon>
        <taxon>Fusarium</taxon>
        <taxon>Fusarium decemcellulare species complex</taxon>
    </lineage>
</organism>
<feature type="compositionally biased region" description="Low complexity" evidence="1">
    <location>
        <begin position="27"/>
        <end position="44"/>
    </location>
</feature>
<feature type="compositionally biased region" description="Low complexity" evidence="1">
    <location>
        <begin position="142"/>
        <end position="230"/>
    </location>
</feature>
<keyword evidence="3" id="KW-1185">Reference proteome</keyword>
<sequence>PTSNPDPENNEDDKDDNSTKEDEKSTAESTTEEPTTTTTSEECSATTQPDCTRTISYITSAGTEVITEFGDCPTVVSCATGTQATETVTLSPDLVWAGEIDDDPIEDIPDDADTAAVDKDLIIALEDYWEEYFENEDDVTGTSSTVESTTTDTATESTGTTSDETTTTDTATTETATTESTETSTKESTSQTTTTTESIPTSTASTLLTTTRESSDTSMTITSTSDQSTTTEETRTYFPCFVRGGPRISSAYCQCETTVSGKQYLATTTLIDGQCAEYTEFPSTINPATEAPPVTEAPIMEPVTQTQGGTVLAYSSYSLEYFGVGDGIKVTVTRGLGEAATLSTPVPTQTAVDNDGSGQCGTSDGLSKSGLGDACDRAINEFDDNTIYKDYATRYSRSTKGILMVASMGQAACIAKFECDDYGIGMSGKDIKQARENAKANDNIWMCGHISLSNSCRVVMDYCTNSVLVNMESMNTLNCALAL</sequence>
<comment type="caution">
    <text evidence="2">The sequence shown here is derived from an EMBL/GenBank/DDBJ whole genome shotgun (WGS) entry which is preliminary data.</text>
</comment>
<feature type="region of interest" description="Disordered" evidence="1">
    <location>
        <begin position="135"/>
        <end position="230"/>
    </location>
</feature>
<dbReference type="AlphaFoldDB" id="A0A8H4LQ68"/>
<feature type="region of interest" description="Disordered" evidence="1">
    <location>
        <begin position="1"/>
        <end position="44"/>
    </location>
</feature>
<gene>
    <name evidence="2" type="ORF">FALBO_192</name>
</gene>
<evidence type="ECO:0000313" key="2">
    <source>
        <dbReference type="EMBL" id="KAF4472913.1"/>
    </source>
</evidence>
<evidence type="ECO:0000313" key="3">
    <source>
        <dbReference type="Proteomes" id="UP000554235"/>
    </source>
</evidence>
<evidence type="ECO:0000256" key="1">
    <source>
        <dbReference type="SAM" id="MobiDB-lite"/>
    </source>
</evidence>
<dbReference type="Proteomes" id="UP000554235">
    <property type="component" value="Unassembled WGS sequence"/>
</dbReference>
<reference evidence="2 3" key="1">
    <citation type="submission" date="2020-01" db="EMBL/GenBank/DDBJ databases">
        <title>Identification and distribution of gene clusters putatively required for synthesis of sphingolipid metabolism inhibitors in phylogenetically diverse species of the filamentous fungus Fusarium.</title>
        <authorList>
            <person name="Kim H.-S."/>
            <person name="Busman M."/>
            <person name="Brown D.W."/>
            <person name="Divon H."/>
            <person name="Uhlig S."/>
            <person name="Proctor R.H."/>
        </authorList>
    </citation>
    <scope>NUCLEOTIDE SEQUENCE [LARGE SCALE GENOMIC DNA]</scope>
    <source>
        <strain evidence="2 3">NRRL 20459</strain>
    </source>
</reference>
<proteinExistence type="predicted"/>